<feature type="transmembrane region" description="Helical" evidence="11">
    <location>
        <begin position="90"/>
        <end position="110"/>
    </location>
</feature>
<evidence type="ECO:0000256" key="2">
    <source>
        <dbReference type="ARBA" id="ARBA00004141"/>
    </source>
</evidence>
<dbReference type="Gene3D" id="1.10.357.140">
    <property type="entry name" value="UbiA prenyltransferase"/>
    <property type="match status" value="1"/>
</dbReference>
<dbReference type="CDD" id="cd13959">
    <property type="entry name" value="PT_UbiA_COQ2"/>
    <property type="match status" value="1"/>
</dbReference>
<feature type="transmembrane region" description="Helical" evidence="11">
    <location>
        <begin position="21"/>
        <end position="39"/>
    </location>
</feature>
<evidence type="ECO:0000256" key="6">
    <source>
        <dbReference type="ARBA" id="ARBA00022679"/>
    </source>
</evidence>
<proteinExistence type="inferred from homology"/>
<accession>A0ABU9H756</accession>
<gene>
    <name evidence="11 13" type="primary">ubiA</name>
    <name evidence="13" type="ORF">V6255_00450</name>
</gene>
<comment type="subcellular location">
    <subcellularLocation>
        <location evidence="11">Cell inner membrane</location>
        <topology evidence="11">Multi-pass membrane protein</topology>
    </subcellularLocation>
    <subcellularLocation>
        <location evidence="2">Membrane</location>
        <topology evidence="2">Multi-pass membrane protein</topology>
    </subcellularLocation>
</comment>
<keyword evidence="6 11" id="KW-0808">Transferase</keyword>
<name>A0ABU9H756_9GAMM</name>
<protein>
    <recommendedName>
        <fullName evidence="11 12">4-hydroxybenzoate octaprenyltransferase</fullName>
        <ecNumber evidence="11 12">2.5.1.39</ecNumber>
    </recommendedName>
    <alternativeName>
        <fullName evidence="11">4-HB polyprenyltransferase</fullName>
    </alternativeName>
</protein>
<dbReference type="NCBIfam" id="TIGR01474">
    <property type="entry name" value="ubiA_proteo"/>
    <property type="match status" value="1"/>
</dbReference>
<feature type="transmembrane region" description="Helical" evidence="11">
    <location>
        <begin position="169"/>
        <end position="189"/>
    </location>
</feature>
<dbReference type="EC" id="2.5.1.39" evidence="11 12"/>
<dbReference type="Pfam" id="PF01040">
    <property type="entry name" value="UbiA"/>
    <property type="match status" value="1"/>
</dbReference>
<comment type="catalytic activity">
    <reaction evidence="11">
        <text>all-trans-octaprenyl diphosphate + 4-hydroxybenzoate = 4-hydroxy-3-(all-trans-octaprenyl)benzoate + diphosphate</text>
        <dbReference type="Rhea" id="RHEA:27782"/>
        <dbReference type="ChEBI" id="CHEBI:1617"/>
        <dbReference type="ChEBI" id="CHEBI:17879"/>
        <dbReference type="ChEBI" id="CHEBI:33019"/>
        <dbReference type="ChEBI" id="CHEBI:57711"/>
        <dbReference type="EC" id="2.5.1.39"/>
    </reaction>
</comment>
<feature type="transmembrane region" description="Helical" evidence="11">
    <location>
        <begin position="210"/>
        <end position="230"/>
    </location>
</feature>
<comment type="function">
    <text evidence="11">Catalyzes the prenylation of para-hydroxybenzoate (PHB) with an all-trans polyprenyl group. Mediates the second step in the final reaction sequence of ubiquinone-8 (UQ-8) biosynthesis, which is the condensation of the polyisoprenoid side chain with PHB, generating the first membrane-bound Q intermediate 3-octaprenyl-4-hydroxybenzoate.</text>
</comment>
<keyword evidence="11" id="KW-0460">Magnesium</keyword>
<comment type="similarity">
    <text evidence="3 11">Belongs to the UbiA prenyltransferase family.</text>
</comment>
<evidence type="ECO:0000256" key="5">
    <source>
        <dbReference type="ARBA" id="ARBA00022519"/>
    </source>
</evidence>
<dbReference type="Proteomes" id="UP001366060">
    <property type="component" value="Unassembled WGS sequence"/>
</dbReference>
<keyword evidence="5 11" id="KW-0997">Cell inner membrane</keyword>
<reference evidence="13 14" key="1">
    <citation type="submission" date="2024-02" db="EMBL/GenBank/DDBJ databases">
        <title>Bacteria isolated from the canopy kelp, Nereocystis luetkeana.</title>
        <authorList>
            <person name="Pfister C.A."/>
            <person name="Younker I.T."/>
            <person name="Light S.H."/>
        </authorList>
    </citation>
    <scope>NUCLEOTIDE SEQUENCE [LARGE SCALE GENOMIC DNA]</scope>
    <source>
        <strain evidence="13 14">TI.2.07</strain>
    </source>
</reference>
<dbReference type="InterPro" id="IPR039653">
    <property type="entry name" value="Prenyltransferase"/>
</dbReference>
<keyword evidence="9 11" id="KW-1133">Transmembrane helix</keyword>
<evidence type="ECO:0000256" key="7">
    <source>
        <dbReference type="ARBA" id="ARBA00022688"/>
    </source>
</evidence>
<feature type="transmembrane region" description="Helical" evidence="11">
    <location>
        <begin position="263"/>
        <end position="286"/>
    </location>
</feature>
<feature type="transmembrane region" description="Helical" evidence="11">
    <location>
        <begin position="116"/>
        <end position="133"/>
    </location>
</feature>
<keyword evidence="7 11" id="KW-0831">Ubiquinone biosynthesis</keyword>
<evidence type="ECO:0000256" key="12">
    <source>
        <dbReference type="NCBIfam" id="TIGR01474"/>
    </source>
</evidence>
<dbReference type="InterPro" id="IPR044878">
    <property type="entry name" value="UbiA_sf"/>
</dbReference>
<feature type="transmembrane region" description="Helical" evidence="11">
    <location>
        <begin position="140"/>
        <end position="157"/>
    </location>
</feature>
<evidence type="ECO:0000256" key="1">
    <source>
        <dbReference type="ARBA" id="ARBA00001946"/>
    </source>
</evidence>
<dbReference type="Gene3D" id="1.20.120.1780">
    <property type="entry name" value="UbiA prenyltransferase"/>
    <property type="match status" value="1"/>
</dbReference>
<evidence type="ECO:0000256" key="11">
    <source>
        <dbReference type="HAMAP-Rule" id="MF_01635"/>
    </source>
</evidence>
<comment type="pathway">
    <text evidence="11">Cofactor biosynthesis; ubiquinone biosynthesis.</text>
</comment>
<evidence type="ECO:0000256" key="4">
    <source>
        <dbReference type="ARBA" id="ARBA00022475"/>
    </source>
</evidence>
<dbReference type="InterPro" id="IPR000537">
    <property type="entry name" value="UbiA_prenyltransferase"/>
</dbReference>
<keyword evidence="4 11" id="KW-1003">Cell membrane</keyword>
<dbReference type="GO" id="GO:0008412">
    <property type="term" value="F:4-hydroxybenzoate polyprenyltransferase activity"/>
    <property type="evidence" value="ECO:0007669"/>
    <property type="project" value="UniProtKB-EC"/>
</dbReference>
<evidence type="ECO:0000256" key="8">
    <source>
        <dbReference type="ARBA" id="ARBA00022692"/>
    </source>
</evidence>
<dbReference type="InterPro" id="IPR006370">
    <property type="entry name" value="HB_polyprenyltransferase-like"/>
</dbReference>
<evidence type="ECO:0000313" key="13">
    <source>
        <dbReference type="EMBL" id="MEL0657593.1"/>
    </source>
</evidence>
<evidence type="ECO:0000313" key="14">
    <source>
        <dbReference type="Proteomes" id="UP001366060"/>
    </source>
</evidence>
<evidence type="ECO:0000256" key="9">
    <source>
        <dbReference type="ARBA" id="ARBA00022989"/>
    </source>
</evidence>
<evidence type="ECO:0000256" key="3">
    <source>
        <dbReference type="ARBA" id="ARBA00005985"/>
    </source>
</evidence>
<sequence length="287" mass="32213">MVYLNAPKRQALLELMRVDKPIGTLLLLWPTLWALWIAAQGLPKISVLIVFCLGVFLMRSAGCVINDFADRKVDGFVSRTKNRPLPSGRATSKEAIYLFLGLAISSFLLVLTQNNLTIQLSVIGLLLAFAYPFMKRFTHLPQFVLGLAFSWSIPMAYAAEANTLSNSIWLLFIANITWTIAYDTMYGMVDKEDDLKIGIKSTAILFGKNDKLIIGLLQLATLLLLMTVGILEQLTWLYYAGLAIAGFLFSQQQRRIKDRDKSACFKAFLDNNYVGFVIFIGFILAYL</sequence>
<dbReference type="RefSeq" id="WP_341626371.1">
    <property type="nucleotide sequence ID" value="NZ_JBAKBA010000001.1"/>
</dbReference>
<dbReference type="HAMAP" id="MF_01635">
    <property type="entry name" value="UbiA"/>
    <property type="match status" value="1"/>
</dbReference>
<keyword evidence="10 11" id="KW-0472">Membrane</keyword>
<organism evidence="13 14">
    <name type="scientific">Psychromonas arctica</name>
    <dbReference type="NCBI Taxonomy" id="168275"/>
    <lineage>
        <taxon>Bacteria</taxon>
        <taxon>Pseudomonadati</taxon>
        <taxon>Pseudomonadota</taxon>
        <taxon>Gammaproteobacteria</taxon>
        <taxon>Alteromonadales</taxon>
        <taxon>Psychromonadaceae</taxon>
        <taxon>Psychromonas</taxon>
    </lineage>
</organism>
<dbReference type="EMBL" id="JBAKBA010000001">
    <property type="protein sequence ID" value="MEL0657593.1"/>
    <property type="molecule type" value="Genomic_DNA"/>
</dbReference>
<evidence type="ECO:0000256" key="10">
    <source>
        <dbReference type="ARBA" id="ARBA00023136"/>
    </source>
</evidence>
<comment type="caution">
    <text evidence="13">The sequence shown here is derived from an EMBL/GenBank/DDBJ whole genome shotgun (WGS) entry which is preliminary data.</text>
</comment>
<keyword evidence="14" id="KW-1185">Reference proteome</keyword>
<feature type="transmembrane region" description="Helical" evidence="11">
    <location>
        <begin position="45"/>
        <end position="69"/>
    </location>
</feature>
<dbReference type="PANTHER" id="PTHR11048:SF28">
    <property type="entry name" value="4-HYDROXYBENZOATE POLYPRENYLTRANSFERASE, MITOCHONDRIAL"/>
    <property type="match status" value="1"/>
</dbReference>
<keyword evidence="8 11" id="KW-0812">Transmembrane</keyword>
<comment type="cofactor">
    <cofactor evidence="1 11">
        <name>Mg(2+)</name>
        <dbReference type="ChEBI" id="CHEBI:18420"/>
    </cofactor>
</comment>
<feature type="transmembrane region" description="Helical" evidence="11">
    <location>
        <begin position="236"/>
        <end position="251"/>
    </location>
</feature>
<dbReference type="PANTHER" id="PTHR11048">
    <property type="entry name" value="PRENYLTRANSFERASES"/>
    <property type="match status" value="1"/>
</dbReference>